<evidence type="ECO:0000256" key="1">
    <source>
        <dbReference type="ARBA" id="ARBA00022603"/>
    </source>
</evidence>
<dbReference type="OrthoDB" id="978at2759"/>
<keyword evidence="3" id="KW-0949">S-adenosyl-L-methionine</keyword>
<organism evidence="5 6">
    <name type="scientific">Apostasia shenzhenica</name>
    <dbReference type="NCBI Taxonomy" id="1088818"/>
    <lineage>
        <taxon>Eukaryota</taxon>
        <taxon>Viridiplantae</taxon>
        <taxon>Streptophyta</taxon>
        <taxon>Embryophyta</taxon>
        <taxon>Tracheophyta</taxon>
        <taxon>Spermatophyta</taxon>
        <taxon>Magnoliopsida</taxon>
        <taxon>Liliopsida</taxon>
        <taxon>Asparagales</taxon>
        <taxon>Orchidaceae</taxon>
        <taxon>Apostasioideae</taxon>
        <taxon>Apostasia</taxon>
    </lineage>
</organism>
<keyword evidence="1" id="KW-0489">Methyltransferase</keyword>
<sequence>MSGETMPPQRRYSKLEEALEVKSLRRILCAYLNYSDAAEEDVRRYERSFRKLSPEHKALLSHLPEKYQRLRRCISVNSFFIMCMLQAFDPPFDISQYVYPDELEDMENIPAVNLQAQASNCTEDCNNQAKHAPRESQINSSASQSSSNGVLCHGGPALQRITKKQRSSPPTDWMETSLRLNIPFVDIDKVC</sequence>
<accession>A0A2I0B9F2</accession>
<dbReference type="Proteomes" id="UP000236161">
    <property type="component" value="Unassembled WGS sequence"/>
</dbReference>
<dbReference type="PANTHER" id="PTHR12303">
    <property type="entry name" value="CARNOSINE N-METHYLTRANSFERASE"/>
    <property type="match status" value="1"/>
</dbReference>
<proteinExistence type="predicted"/>
<evidence type="ECO:0000256" key="4">
    <source>
        <dbReference type="SAM" id="MobiDB-lite"/>
    </source>
</evidence>
<feature type="compositionally biased region" description="Low complexity" evidence="4">
    <location>
        <begin position="136"/>
        <end position="148"/>
    </location>
</feature>
<dbReference type="STRING" id="1088818.A0A2I0B9F2"/>
<dbReference type="PANTHER" id="PTHR12303:SF6">
    <property type="entry name" value="CARNOSINE N-METHYLTRANSFERASE"/>
    <property type="match status" value="1"/>
</dbReference>
<reference evidence="5 6" key="1">
    <citation type="journal article" date="2017" name="Nature">
        <title>The Apostasia genome and the evolution of orchids.</title>
        <authorList>
            <person name="Zhang G.Q."/>
            <person name="Liu K.W."/>
            <person name="Li Z."/>
            <person name="Lohaus R."/>
            <person name="Hsiao Y.Y."/>
            <person name="Niu S.C."/>
            <person name="Wang J.Y."/>
            <person name="Lin Y.C."/>
            <person name="Xu Q."/>
            <person name="Chen L.J."/>
            <person name="Yoshida K."/>
            <person name="Fujiwara S."/>
            <person name="Wang Z.W."/>
            <person name="Zhang Y.Q."/>
            <person name="Mitsuda N."/>
            <person name="Wang M."/>
            <person name="Liu G.H."/>
            <person name="Pecoraro L."/>
            <person name="Huang H.X."/>
            <person name="Xiao X.J."/>
            <person name="Lin M."/>
            <person name="Wu X.Y."/>
            <person name="Wu W.L."/>
            <person name="Chen Y.Y."/>
            <person name="Chang S.B."/>
            <person name="Sakamoto S."/>
            <person name="Ohme-Takagi M."/>
            <person name="Yagi M."/>
            <person name="Zeng S.J."/>
            <person name="Shen C.Y."/>
            <person name="Yeh C.M."/>
            <person name="Luo Y.B."/>
            <person name="Tsai W.C."/>
            <person name="Van de Peer Y."/>
            <person name="Liu Z.J."/>
        </authorList>
    </citation>
    <scope>NUCLEOTIDE SEQUENCE [LARGE SCALE GENOMIC DNA]</scope>
    <source>
        <strain evidence="6">cv. Shenzhen</strain>
        <tissue evidence="5">Stem</tissue>
    </source>
</reference>
<keyword evidence="6" id="KW-1185">Reference proteome</keyword>
<dbReference type="GO" id="GO:0008757">
    <property type="term" value="F:S-adenosylmethionine-dependent methyltransferase activity"/>
    <property type="evidence" value="ECO:0007669"/>
    <property type="project" value="InterPro"/>
</dbReference>
<evidence type="ECO:0000256" key="3">
    <source>
        <dbReference type="ARBA" id="ARBA00022691"/>
    </source>
</evidence>
<evidence type="ECO:0000313" key="5">
    <source>
        <dbReference type="EMBL" id="PKA64381.1"/>
    </source>
</evidence>
<keyword evidence="2" id="KW-0808">Transferase</keyword>
<dbReference type="GO" id="GO:0032259">
    <property type="term" value="P:methylation"/>
    <property type="evidence" value="ECO:0007669"/>
    <property type="project" value="UniProtKB-KW"/>
</dbReference>
<dbReference type="EMBL" id="KZ451905">
    <property type="protein sequence ID" value="PKA64381.1"/>
    <property type="molecule type" value="Genomic_DNA"/>
</dbReference>
<dbReference type="AlphaFoldDB" id="A0A2I0B9F2"/>
<protein>
    <submittedName>
        <fullName evidence="5">Uncharacterized protein</fullName>
    </submittedName>
</protein>
<gene>
    <name evidence="5" type="ORF">AXF42_Ash009603</name>
</gene>
<evidence type="ECO:0000313" key="6">
    <source>
        <dbReference type="Proteomes" id="UP000236161"/>
    </source>
</evidence>
<feature type="region of interest" description="Disordered" evidence="4">
    <location>
        <begin position="126"/>
        <end position="149"/>
    </location>
</feature>
<evidence type="ECO:0000256" key="2">
    <source>
        <dbReference type="ARBA" id="ARBA00022679"/>
    </source>
</evidence>
<dbReference type="InterPro" id="IPR012901">
    <property type="entry name" value="CARME"/>
</dbReference>
<name>A0A2I0B9F2_9ASPA</name>